<reference evidence="2 3" key="1">
    <citation type="submission" date="2020-08" db="EMBL/GenBank/DDBJ databases">
        <title>Genomic Encyclopedia of Type Strains, Phase IV (KMG-V): Genome sequencing to study the core and pangenomes of soil and plant-associated prokaryotes.</title>
        <authorList>
            <person name="Whitman W."/>
        </authorList>
    </citation>
    <scope>NUCLEOTIDE SEQUENCE [LARGE SCALE GENOMIC DNA]</scope>
    <source>
        <strain evidence="2 3">B3ACCR2</strain>
    </source>
</reference>
<evidence type="ECO:0000256" key="1">
    <source>
        <dbReference type="SAM" id="MobiDB-lite"/>
    </source>
</evidence>
<dbReference type="AlphaFoldDB" id="A0A839PY33"/>
<dbReference type="RefSeq" id="WP_253353998.1">
    <property type="nucleotide sequence ID" value="NZ_JACHVT010000001.1"/>
</dbReference>
<name>A0A839PY33_9MICO</name>
<feature type="region of interest" description="Disordered" evidence="1">
    <location>
        <begin position="1"/>
        <end position="20"/>
    </location>
</feature>
<organism evidence="2 3">
    <name type="scientific">Terracoccus luteus</name>
    <dbReference type="NCBI Taxonomy" id="53356"/>
    <lineage>
        <taxon>Bacteria</taxon>
        <taxon>Bacillati</taxon>
        <taxon>Actinomycetota</taxon>
        <taxon>Actinomycetes</taxon>
        <taxon>Micrococcales</taxon>
        <taxon>Intrasporangiaceae</taxon>
        <taxon>Terracoccus</taxon>
    </lineage>
</organism>
<dbReference type="EMBL" id="JACHVT010000001">
    <property type="protein sequence ID" value="MBB2985311.1"/>
    <property type="molecule type" value="Genomic_DNA"/>
</dbReference>
<comment type="caution">
    <text evidence="2">The sequence shown here is derived from an EMBL/GenBank/DDBJ whole genome shotgun (WGS) entry which is preliminary data.</text>
</comment>
<evidence type="ECO:0000313" key="3">
    <source>
        <dbReference type="Proteomes" id="UP000590811"/>
    </source>
</evidence>
<evidence type="ECO:0008006" key="4">
    <source>
        <dbReference type="Google" id="ProtNLM"/>
    </source>
</evidence>
<accession>A0A839PY33</accession>
<sequence>MEVQEQATAHGPGDGHVLDESEWRRRAEAHAARVDAATSAHRARRADGRRHPVEDFLFTYYSFGPAQLRRWHPGAGVGLRGADGSPHREWRFYRRVGDVVALDLEEFEAVRGGTVRFVRALLDATASRPGRFGCFGLHEWAMVYRQSPDDVRHADWPLRLGAAGTDAVVESHRIACSHFDAHRFFTPEAVPRNTLSPSRSRQVQDEQPGCLHAGMDLYKWAHKLVPLVPSELVLDCFELARDIRGLDMRAAPYDLRELGYEPLPIETAEGKVRYAAEQRGFAERGQRLRRRLLDVLDGVAVATDDGAQVAAGPTGAVEAGRGAR</sequence>
<protein>
    <recommendedName>
        <fullName evidence="4">3-methyladenine DNA glycosylase</fullName>
    </recommendedName>
</protein>
<evidence type="ECO:0000313" key="2">
    <source>
        <dbReference type="EMBL" id="MBB2985311.1"/>
    </source>
</evidence>
<gene>
    <name evidence="2" type="ORF">FHW14_000451</name>
</gene>
<dbReference type="Proteomes" id="UP000590811">
    <property type="component" value="Unassembled WGS sequence"/>
</dbReference>
<proteinExistence type="predicted"/>